<keyword evidence="2" id="KW-1185">Reference proteome</keyword>
<reference evidence="1 2" key="1">
    <citation type="submission" date="2016-10" db="EMBL/GenBank/DDBJ databases">
        <authorList>
            <person name="de Groot N.N."/>
        </authorList>
    </citation>
    <scope>NUCLEOTIDE SEQUENCE [LARGE SCALE GENOMIC DNA]</scope>
    <source>
        <strain evidence="2">KMM 9023,NRIC 0796,JCM 17311,KCTC 23692</strain>
    </source>
</reference>
<evidence type="ECO:0000313" key="2">
    <source>
        <dbReference type="Proteomes" id="UP000199302"/>
    </source>
</evidence>
<evidence type="ECO:0000313" key="1">
    <source>
        <dbReference type="EMBL" id="SFR16581.1"/>
    </source>
</evidence>
<dbReference type="Proteomes" id="UP000199302">
    <property type="component" value="Unassembled WGS sequence"/>
</dbReference>
<name>A0A1I6EGA5_9RHOB</name>
<dbReference type="AlphaFoldDB" id="A0A1I6EGA5"/>
<gene>
    <name evidence="1" type="ORF">SAMN04515673_11171</name>
</gene>
<dbReference type="Gene3D" id="1.10.10.10">
    <property type="entry name" value="Winged helix-like DNA-binding domain superfamily/Winged helix DNA-binding domain"/>
    <property type="match status" value="1"/>
</dbReference>
<dbReference type="PANTHER" id="PTHR18964">
    <property type="entry name" value="ROK (REPRESSOR, ORF, KINASE) FAMILY"/>
    <property type="match status" value="1"/>
</dbReference>
<dbReference type="InterPro" id="IPR036390">
    <property type="entry name" value="WH_DNA-bd_sf"/>
</dbReference>
<organism evidence="1 2">
    <name type="scientific">Poseidonocella sedimentorum</name>
    <dbReference type="NCBI Taxonomy" id="871652"/>
    <lineage>
        <taxon>Bacteria</taxon>
        <taxon>Pseudomonadati</taxon>
        <taxon>Pseudomonadota</taxon>
        <taxon>Alphaproteobacteria</taxon>
        <taxon>Rhodobacterales</taxon>
        <taxon>Roseobacteraceae</taxon>
        <taxon>Poseidonocella</taxon>
    </lineage>
</organism>
<sequence length="420" mass="44305">MADRLQELTLPADGIGPVLEAGDSAAPMLRREVYDCVRAAGQISRRDVARRLDISPATVTNLVAGLLGEGLVEEVETPARETTRGRPPVALKVRADAGYVAGVMLSDVTHSGIILDYAGKAVADVSLPRRAGQSDTNGLLQEAEAVYRALLKDGGMSAAEIDWLGVGLPGVVDHQRGVINWSPILSERAVPLADLLADRLGTRVVIDNDANLVTLAELWYGAGRRISNFAVVTIENGLGMGLVLGNRVYRGTHSAGLELGHTKVQLDGALCRCGQRGCLEAYVADYALVREASVAMGIGLSGATSSQVLLESLYDHAKAGNEAARAIFRRAGRYLAVGLSNITSLFDPSLIIISGGRMKFDYLYAEEVLTETRALSVSTGKDAPPIEINAWGGLVWARGAATMALAEASARRSAGEGFAA</sequence>
<dbReference type="GO" id="GO:0016301">
    <property type="term" value="F:kinase activity"/>
    <property type="evidence" value="ECO:0007669"/>
    <property type="project" value="UniProtKB-KW"/>
</dbReference>
<proteinExistence type="predicted"/>
<dbReference type="EMBL" id="FOYI01000011">
    <property type="protein sequence ID" value="SFR16581.1"/>
    <property type="molecule type" value="Genomic_DNA"/>
</dbReference>
<protein>
    <submittedName>
        <fullName evidence="1">Sugar kinase of the NBD/HSP70 family, may contain an N-terminal HTH domain</fullName>
    </submittedName>
</protein>
<keyword evidence="1" id="KW-0418">Kinase</keyword>
<dbReference type="InterPro" id="IPR043129">
    <property type="entry name" value="ATPase_NBD"/>
</dbReference>
<dbReference type="SUPFAM" id="SSF53067">
    <property type="entry name" value="Actin-like ATPase domain"/>
    <property type="match status" value="1"/>
</dbReference>
<dbReference type="STRING" id="871652.SAMN04515673_11171"/>
<dbReference type="RefSeq" id="WP_092081872.1">
    <property type="nucleotide sequence ID" value="NZ_FOYI01000011.1"/>
</dbReference>
<accession>A0A1I6EGA5</accession>
<dbReference type="InterPro" id="IPR000600">
    <property type="entry name" value="ROK"/>
</dbReference>
<dbReference type="InterPro" id="IPR036388">
    <property type="entry name" value="WH-like_DNA-bd_sf"/>
</dbReference>
<keyword evidence="1" id="KW-0808">Transferase</keyword>
<dbReference type="Gene3D" id="3.30.420.40">
    <property type="match status" value="2"/>
</dbReference>
<dbReference type="OrthoDB" id="9810372at2"/>
<dbReference type="CDD" id="cd24073">
    <property type="entry name" value="ASKHA_ATPase_ROK_CYANR"/>
    <property type="match status" value="1"/>
</dbReference>
<dbReference type="PANTHER" id="PTHR18964:SF173">
    <property type="entry name" value="GLUCOKINASE"/>
    <property type="match status" value="1"/>
</dbReference>
<dbReference type="SUPFAM" id="SSF46785">
    <property type="entry name" value="Winged helix' DNA-binding domain"/>
    <property type="match status" value="1"/>
</dbReference>
<dbReference type="Pfam" id="PF00480">
    <property type="entry name" value="ROK"/>
    <property type="match status" value="1"/>
</dbReference>